<dbReference type="EMBL" id="JASNJD010000032">
    <property type="protein sequence ID" value="MDK3020775.1"/>
    <property type="molecule type" value="Genomic_DNA"/>
</dbReference>
<gene>
    <name evidence="3" type="ORF">QO033_24125</name>
</gene>
<accession>A0ABT7F839</accession>
<organism evidence="3 4">
    <name type="scientific">Pseudodonghicola flavimaris</name>
    <dbReference type="NCBI Taxonomy" id="3050036"/>
    <lineage>
        <taxon>Bacteria</taxon>
        <taxon>Pseudomonadati</taxon>
        <taxon>Pseudomonadota</taxon>
        <taxon>Alphaproteobacteria</taxon>
        <taxon>Rhodobacterales</taxon>
        <taxon>Paracoccaceae</taxon>
        <taxon>Pseudodonghicola</taxon>
    </lineage>
</organism>
<dbReference type="InterPro" id="IPR029058">
    <property type="entry name" value="AB_hydrolase_fold"/>
</dbReference>
<name>A0ABT7F839_9RHOB</name>
<dbReference type="InterPro" id="IPR050300">
    <property type="entry name" value="GDXG_lipolytic_enzyme"/>
</dbReference>
<dbReference type="InterPro" id="IPR013094">
    <property type="entry name" value="AB_hydrolase_3"/>
</dbReference>
<feature type="domain" description="Alpha/beta hydrolase fold-3" evidence="2">
    <location>
        <begin position="80"/>
        <end position="294"/>
    </location>
</feature>
<evidence type="ECO:0000259" key="2">
    <source>
        <dbReference type="Pfam" id="PF07859"/>
    </source>
</evidence>
<dbReference type="PANTHER" id="PTHR48081">
    <property type="entry name" value="AB HYDROLASE SUPERFAMILY PROTEIN C4A8.06C"/>
    <property type="match status" value="1"/>
</dbReference>
<dbReference type="Proteomes" id="UP001243757">
    <property type="component" value="Unassembled WGS sequence"/>
</dbReference>
<evidence type="ECO:0000313" key="3">
    <source>
        <dbReference type="EMBL" id="MDK3020775.1"/>
    </source>
</evidence>
<dbReference type="GO" id="GO:0016787">
    <property type="term" value="F:hydrolase activity"/>
    <property type="evidence" value="ECO:0007669"/>
    <property type="project" value="UniProtKB-KW"/>
</dbReference>
<sequence length="322" mass="34560">MTIHPDLARLLDRNRAAGGPALQDMALTDARAAMRDMFHANGYPVRHEADVRQLGPAETGAPFSATLYRPQQASGTLPALVYFHGGGFVLGDADTYDIHSRALAHLLGVTIVFIGYRLAPEHPFPAAVEDAGAAMDWLAGAAAALEIDPTRVAVMGESAGGNLAVNAALHAARGGRLGLCGATLIYPVTDARPFVEGASTARYPSVTRYATGTNLDDAEMRWFLTNYLPDRADAERPENVLERHPDLALMPRTRIFTAECDPLRDIGLSFATTLIEAGVEVRADCLSGMLHSFMCHGGISGQALRHFFRIVEAIAEDFPPRG</sequence>
<dbReference type="SUPFAM" id="SSF53474">
    <property type="entry name" value="alpha/beta-Hydrolases"/>
    <property type="match status" value="1"/>
</dbReference>
<evidence type="ECO:0000256" key="1">
    <source>
        <dbReference type="ARBA" id="ARBA00022801"/>
    </source>
</evidence>
<protein>
    <submittedName>
        <fullName evidence="3">Alpha/beta hydrolase</fullName>
    </submittedName>
</protein>
<dbReference type="Pfam" id="PF07859">
    <property type="entry name" value="Abhydrolase_3"/>
    <property type="match status" value="1"/>
</dbReference>
<reference evidence="3 4" key="1">
    <citation type="submission" date="2023-05" db="EMBL/GenBank/DDBJ databases">
        <title>Pseudodonghicola sp. nov.</title>
        <authorList>
            <person name="Huang J."/>
        </authorList>
    </citation>
    <scope>NUCLEOTIDE SEQUENCE [LARGE SCALE GENOMIC DNA]</scope>
    <source>
        <strain evidence="3 4">IC7</strain>
    </source>
</reference>
<comment type="caution">
    <text evidence="3">The sequence shown here is derived from an EMBL/GenBank/DDBJ whole genome shotgun (WGS) entry which is preliminary data.</text>
</comment>
<proteinExistence type="predicted"/>
<keyword evidence="1 3" id="KW-0378">Hydrolase</keyword>
<dbReference type="Gene3D" id="3.40.50.1820">
    <property type="entry name" value="alpha/beta hydrolase"/>
    <property type="match status" value="1"/>
</dbReference>
<dbReference type="RefSeq" id="WP_284483293.1">
    <property type="nucleotide sequence ID" value="NZ_JASNJD010000032.1"/>
</dbReference>
<dbReference type="PANTHER" id="PTHR48081:SF8">
    <property type="entry name" value="ALPHA_BETA HYDROLASE FOLD-3 DOMAIN-CONTAINING PROTEIN-RELATED"/>
    <property type="match status" value="1"/>
</dbReference>
<keyword evidence="4" id="KW-1185">Reference proteome</keyword>
<evidence type="ECO:0000313" key="4">
    <source>
        <dbReference type="Proteomes" id="UP001243757"/>
    </source>
</evidence>